<comment type="caution">
    <text evidence="2">The sequence shown here is derived from an EMBL/GenBank/DDBJ whole genome shotgun (WGS) entry which is preliminary data.</text>
</comment>
<feature type="non-terminal residue" evidence="2">
    <location>
        <position position="1"/>
    </location>
</feature>
<evidence type="ECO:0000313" key="2">
    <source>
        <dbReference type="EMBL" id="CAF4769675.1"/>
    </source>
</evidence>
<accession>A0A821MKK8</accession>
<dbReference type="EMBL" id="CAJOBP010042914">
    <property type="protein sequence ID" value="CAF4769675.1"/>
    <property type="molecule type" value="Genomic_DNA"/>
</dbReference>
<organism evidence="2 3">
    <name type="scientific">Rotaria socialis</name>
    <dbReference type="NCBI Taxonomy" id="392032"/>
    <lineage>
        <taxon>Eukaryota</taxon>
        <taxon>Metazoa</taxon>
        <taxon>Spiralia</taxon>
        <taxon>Gnathifera</taxon>
        <taxon>Rotifera</taxon>
        <taxon>Eurotatoria</taxon>
        <taxon>Bdelloidea</taxon>
        <taxon>Philodinida</taxon>
        <taxon>Philodinidae</taxon>
        <taxon>Rotaria</taxon>
    </lineage>
</organism>
<reference evidence="2" key="1">
    <citation type="submission" date="2021-02" db="EMBL/GenBank/DDBJ databases">
        <authorList>
            <person name="Nowell W R."/>
        </authorList>
    </citation>
    <scope>NUCLEOTIDE SEQUENCE</scope>
</reference>
<evidence type="ECO:0000313" key="3">
    <source>
        <dbReference type="Proteomes" id="UP000663873"/>
    </source>
</evidence>
<dbReference type="Proteomes" id="UP000663873">
    <property type="component" value="Unassembled WGS sequence"/>
</dbReference>
<protein>
    <submittedName>
        <fullName evidence="2">Uncharacterized protein</fullName>
    </submittedName>
</protein>
<name>A0A821MKK8_9BILA</name>
<proteinExistence type="predicted"/>
<keyword evidence="3" id="KW-1185">Reference proteome</keyword>
<feature type="region of interest" description="Disordered" evidence="1">
    <location>
        <begin position="1"/>
        <end position="34"/>
    </location>
</feature>
<sequence length="78" mass="8625">QGGSGRKRKSTPEKRVITNYRPANNNGDISPTNKHELISNSADNMNNQEHTDHPLELTLKGPQTTNRVLASPDVHNLV</sequence>
<feature type="non-terminal residue" evidence="2">
    <location>
        <position position="78"/>
    </location>
</feature>
<evidence type="ECO:0000256" key="1">
    <source>
        <dbReference type="SAM" id="MobiDB-lite"/>
    </source>
</evidence>
<dbReference type="AlphaFoldDB" id="A0A821MKK8"/>
<feature type="compositionally biased region" description="Polar residues" evidence="1">
    <location>
        <begin position="21"/>
        <end position="34"/>
    </location>
</feature>
<gene>
    <name evidence="2" type="ORF">UJA718_LOCUS39846</name>
</gene>